<dbReference type="AlphaFoldDB" id="A0A8H5MJ19"/>
<keyword evidence="2" id="KW-0808">Transferase</keyword>
<keyword evidence="3" id="KW-1185">Reference proteome</keyword>
<dbReference type="GO" id="GO:0005524">
    <property type="term" value="F:ATP binding"/>
    <property type="evidence" value="ECO:0007669"/>
    <property type="project" value="InterPro"/>
</dbReference>
<dbReference type="Proteomes" id="UP000522262">
    <property type="component" value="Unassembled WGS sequence"/>
</dbReference>
<keyword evidence="2" id="KW-0418">Kinase</keyword>
<proteinExistence type="predicted"/>
<organism evidence="2 3">
    <name type="scientific">Fusarium mexicanum</name>
    <dbReference type="NCBI Taxonomy" id="751941"/>
    <lineage>
        <taxon>Eukaryota</taxon>
        <taxon>Fungi</taxon>
        <taxon>Dikarya</taxon>
        <taxon>Ascomycota</taxon>
        <taxon>Pezizomycotina</taxon>
        <taxon>Sordariomycetes</taxon>
        <taxon>Hypocreomycetidae</taxon>
        <taxon>Hypocreales</taxon>
        <taxon>Nectriaceae</taxon>
        <taxon>Fusarium</taxon>
        <taxon>Fusarium fujikuroi species complex</taxon>
    </lineage>
</organism>
<sequence length="236" mass="26264">MDGDLVKTVGKLIERVERLLTRQRLSAPTQRILIALAGVPGSGKTTLSDALIKELKKNGISDVAVLPMITSQDGFHYTRTSLSSFRDPDEAFRRRGAPFTFDAAALLDLVVLLRKTPVTTHSEPQIIIKAPGFDHAKKDPIPNAIKIFSRAKVVIIEGNYVLLDQDPWSRISTLVDDKWFVDVPVDIARERLASRHLRAGIETTTEAAIKRADENDIPNGEYIRSHLLEPNARIIN</sequence>
<dbReference type="EMBL" id="JAAOAM010000533">
    <property type="protein sequence ID" value="KAF5529825.1"/>
    <property type="molecule type" value="Genomic_DNA"/>
</dbReference>
<feature type="domain" description="Phosphoribulokinase/uridine kinase" evidence="1">
    <location>
        <begin position="33"/>
        <end position="189"/>
    </location>
</feature>
<dbReference type="GO" id="GO:0016301">
    <property type="term" value="F:kinase activity"/>
    <property type="evidence" value="ECO:0007669"/>
    <property type="project" value="UniProtKB-KW"/>
</dbReference>
<dbReference type="PANTHER" id="PTHR10285">
    <property type="entry name" value="URIDINE KINASE"/>
    <property type="match status" value="1"/>
</dbReference>
<dbReference type="InterPro" id="IPR006083">
    <property type="entry name" value="PRK/URK"/>
</dbReference>
<reference evidence="2 3" key="1">
    <citation type="submission" date="2020-05" db="EMBL/GenBank/DDBJ databases">
        <title>Identification and distribution of gene clusters putatively required for synthesis of sphingolipid metabolism inhibitors in phylogenetically diverse species of the filamentous fungus Fusarium.</title>
        <authorList>
            <person name="Kim H.-S."/>
            <person name="Busman M."/>
            <person name="Brown D.W."/>
            <person name="Divon H."/>
            <person name="Uhlig S."/>
            <person name="Proctor R.H."/>
        </authorList>
    </citation>
    <scope>NUCLEOTIDE SEQUENCE [LARGE SCALE GENOMIC DNA]</scope>
    <source>
        <strain evidence="2 3">NRRL 53147</strain>
    </source>
</reference>
<evidence type="ECO:0000259" key="1">
    <source>
        <dbReference type="Pfam" id="PF00485"/>
    </source>
</evidence>
<name>A0A8H5MJ19_9HYPO</name>
<protein>
    <submittedName>
        <fullName evidence="2">Panthothenate kinase uridine kinase-related</fullName>
    </submittedName>
</protein>
<evidence type="ECO:0000313" key="3">
    <source>
        <dbReference type="Proteomes" id="UP000522262"/>
    </source>
</evidence>
<dbReference type="InterPro" id="IPR027417">
    <property type="entry name" value="P-loop_NTPase"/>
</dbReference>
<comment type="caution">
    <text evidence="2">The sequence shown here is derived from an EMBL/GenBank/DDBJ whole genome shotgun (WGS) entry which is preliminary data.</text>
</comment>
<gene>
    <name evidence="2" type="ORF">FMEXI_13904</name>
</gene>
<dbReference type="SUPFAM" id="SSF52540">
    <property type="entry name" value="P-loop containing nucleoside triphosphate hydrolases"/>
    <property type="match status" value="1"/>
</dbReference>
<dbReference type="Gene3D" id="3.40.50.300">
    <property type="entry name" value="P-loop containing nucleotide triphosphate hydrolases"/>
    <property type="match status" value="2"/>
</dbReference>
<dbReference type="Pfam" id="PF00485">
    <property type="entry name" value="PRK"/>
    <property type="match status" value="1"/>
</dbReference>
<evidence type="ECO:0000313" key="2">
    <source>
        <dbReference type="EMBL" id="KAF5529825.1"/>
    </source>
</evidence>
<accession>A0A8H5MJ19</accession>